<keyword evidence="2" id="KW-1185">Reference proteome</keyword>
<reference evidence="1 2" key="1">
    <citation type="journal article" date="2023" name="Elife">
        <title>Identification of key yeast species and microbe-microbe interactions impacting larval growth of Drosophila in the wild.</title>
        <authorList>
            <person name="Mure A."/>
            <person name="Sugiura Y."/>
            <person name="Maeda R."/>
            <person name="Honda K."/>
            <person name="Sakurai N."/>
            <person name="Takahashi Y."/>
            <person name="Watada M."/>
            <person name="Katoh T."/>
            <person name="Gotoh A."/>
            <person name="Gotoh Y."/>
            <person name="Taniguchi I."/>
            <person name="Nakamura K."/>
            <person name="Hayashi T."/>
            <person name="Katayama T."/>
            <person name="Uemura T."/>
            <person name="Hattori Y."/>
        </authorList>
    </citation>
    <scope>NUCLEOTIDE SEQUENCE [LARGE SCALE GENOMIC DNA]</scope>
    <source>
        <strain evidence="1 2">KH-74</strain>
    </source>
</reference>
<evidence type="ECO:0000313" key="1">
    <source>
        <dbReference type="EMBL" id="GMM54187.1"/>
    </source>
</evidence>
<comment type="caution">
    <text evidence="1">The sequence shown here is derived from an EMBL/GenBank/DDBJ whole genome shotgun (WGS) entry which is preliminary data.</text>
</comment>
<evidence type="ECO:0000313" key="2">
    <source>
        <dbReference type="Proteomes" id="UP001377567"/>
    </source>
</evidence>
<name>A0AAV5RU11_MAUHU</name>
<dbReference type="Proteomes" id="UP001377567">
    <property type="component" value="Unassembled WGS sequence"/>
</dbReference>
<protein>
    <recommendedName>
        <fullName evidence="3">DUF833-domain-containing protein</fullName>
    </recommendedName>
</protein>
<dbReference type="GO" id="GO:0007030">
    <property type="term" value="P:Golgi organization"/>
    <property type="evidence" value="ECO:0007669"/>
    <property type="project" value="TreeGrafter"/>
</dbReference>
<dbReference type="Pfam" id="PF05742">
    <property type="entry name" value="TANGO2"/>
    <property type="match status" value="1"/>
</dbReference>
<dbReference type="GO" id="GO:0005794">
    <property type="term" value="C:Golgi apparatus"/>
    <property type="evidence" value="ECO:0007669"/>
    <property type="project" value="TreeGrafter"/>
</dbReference>
<dbReference type="InterPro" id="IPR008551">
    <property type="entry name" value="TANGO2"/>
</dbReference>
<dbReference type="GO" id="GO:0009306">
    <property type="term" value="P:protein secretion"/>
    <property type="evidence" value="ECO:0007669"/>
    <property type="project" value="TreeGrafter"/>
</dbReference>
<proteinExistence type="predicted"/>
<dbReference type="EMBL" id="BTGD01000001">
    <property type="protein sequence ID" value="GMM54187.1"/>
    <property type="molecule type" value="Genomic_DNA"/>
</dbReference>
<sequence length="314" mass="35731">MCILFATRDHPNYELIVISNRDEFFERETHITTWHDNSTVLSPYDLRTKKAGSAPDSFGTWIGMNRKGRVASLLNLKRDDLPSTRSSKGKYSRGPIAQLFLSPKGRDLAPKFEEWDTYSKFEGIYPHITDSGEFNFFYGDVKRGEYRIIDSLGNTFDVLDKEDNKSLVVSNNRFDTNPSKEWKKVLRGRERLQEFIQRTSDVTNSNTMFDECFKLASEDSITGKVKTSLYRADPTVCFDSIFIPPLGDDGVADVGLTITKGEFYGTRSQMVILVSKNGGQVSVMEKILHTSDNDIRSNSSEKPKTTVRYAFDIE</sequence>
<dbReference type="AlphaFoldDB" id="A0AAV5RU11"/>
<gene>
    <name evidence="1" type="ORF">DAKH74_008030</name>
</gene>
<evidence type="ECO:0008006" key="3">
    <source>
        <dbReference type="Google" id="ProtNLM"/>
    </source>
</evidence>
<dbReference type="PANTHER" id="PTHR17985">
    <property type="entry name" value="SER/THR-RICH PROTEIN T10 IN DGCR REGION"/>
    <property type="match status" value="1"/>
</dbReference>
<dbReference type="PANTHER" id="PTHR17985:SF8">
    <property type="entry name" value="TRANSPORT AND GOLGI ORGANIZATION PROTEIN 2 HOMOLOG"/>
    <property type="match status" value="1"/>
</dbReference>
<organism evidence="1 2">
    <name type="scientific">Maudiozyma humilis</name>
    <name type="common">Sour dough yeast</name>
    <name type="synonym">Kazachstania humilis</name>
    <dbReference type="NCBI Taxonomy" id="51915"/>
    <lineage>
        <taxon>Eukaryota</taxon>
        <taxon>Fungi</taxon>
        <taxon>Dikarya</taxon>
        <taxon>Ascomycota</taxon>
        <taxon>Saccharomycotina</taxon>
        <taxon>Saccharomycetes</taxon>
        <taxon>Saccharomycetales</taxon>
        <taxon>Saccharomycetaceae</taxon>
        <taxon>Maudiozyma</taxon>
    </lineage>
</organism>
<accession>A0AAV5RU11</accession>